<keyword evidence="3" id="KW-1185">Reference proteome</keyword>
<feature type="domain" description="Putative auto-transporter adhesin head GIN" evidence="1">
    <location>
        <begin position="55"/>
        <end position="215"/>
    </location>
</feature>
<evidence type="ECO:0000313" key="3">
    <source>
        <dbReference type="Proteomes" id="UP001596119"/>
    </source>
</evidence>
<organism evidence="2 3">
    <name type="scientific">Pseudonocardia lutea</name>
    <dbReference type="NCBI Taxonomy" id="2172015"/>
    <lineage>
        <taxon>Bacteria</taxon>
        <taxon>Bacillati</taxon>
        <taxon>Actinomycetota</taxon>
        <taxon>Actinomycetes</taxon>
        <taxon>Pseudonocardiales</taxon>
        <taxon>Pseudonocardiaceae</taxon>
        <taxon>Pseudonocardia</taxon>
    </lineage>
</organism>
<dbReference type="PROSITE" id="PS51257">
    <property type="entry name" value="PROKAR_LIPOPROTEIN"/>
    <property type="match status" value="1"/>
</dbReference>
<dbReference type="EMBL" id="JBHSQK010000019">
    <property type="protein sequence ID" value="MFC5948725.1"/>
    <property type="molecule type" value="Genomic_DNA"/>
</dbReference>
<gene>
    <name evidence="2" type="ORF">ACFQH9_10610</name>
</gene>
<dbReference type="Pfam" id="PF10988">
    <property type="entry name" value="DUF2807"/>
    <property type="match status" value="1"/>
</dbReference>
<dbReference type="Gene3D" id="2.160.20.120">
    <property type="match status" value="1"/>
</dbReference>
<dbReference type="RefSeq" id="WP_379565781.1">
    <property type="nucleotide sequence ID" value="NZ_JBHSQK010000019.1"/>
</dbReference>
<protein>
    <submittedName>
        <fullName evidence="2">GIN domain-containing protein</fullName>
    </submittedName>
</protein>
<dbReference type="Proteomes" id="UP001596119">
    <property type="component" value="Unassembled WGS sequence"/>
</dbReference>
<comment type="caution">
    <text evidence="2">The sequence shown here is derived from an EMBL/GenBank/DDBJ whole genome shotgun (WGS) entry which is preliminary data.</text>
</comment>
<evidence type="ECO:0000313" key="2">
    <source>
        <dbReference type="EMBL" id="MFC5948725.1"/>
    </source>
</evidence>
<reference evidence="3" key="1">
    <citation type="journal article" date="2019" name="Int. J. Syst. Evol. Microbiol.">
        <title>The Global Catalogue of Microorganisms (GCM) 10K type strain sequencing project: providing services to taxonomists for standard genome sequencing and annotation.</title>
        <authorList>
            <consortium name="The Broad Institute Genomics Platform"/>
            <consortium name="The Broad Institute Genome Sequencing Center for Infectious Disease"/>
            <person name="Wu L."/>
            <person name="Ma J."/>
        </authorList>
    </citation>
    <scope>NUCLEOTIDE SEQUENCE [LARGE SCALE GENOMIC DNA]</scope>
    <source>
        <strain evidence="3">CGMCC 4.7397</strain>
    </source>
</reference>
<accession>A0ABW1I6B4</accession>
<name>A0ABW1I6B4_9PSEU</name>
<proteinExistence type="predicted"/>
<evidence type="ECO:0000259" key="1">
    <source>
        <dbReference type="Pfam" id="PF10988"/>
    </source>
</evidence>
<dbReference type="InterPro" id="IPR021255">
    <property type="entry name" value="DUF2807"/>
</dbReference>
<sequence>MGYDTLRDHGRARLRVGLAALTALALAGLVGACGGTTVATGSGTVRTENRPVPGFDAVEFASAGTLTIEQTGTNSLEIRADDGILPSLTSEVQGTTLKLGVREGTIPSNADISYRVTVGRLTGLTVSGAGAVTVNGVDGSELAVTHGGAARVVMSGRVTRQTVDLTGVGQYDAANLSSEEADVTVGGAGSAVVDVSRTLQARITGVGSIEYEGSPQVTQEVTGMGRVSKR</sequence>